<feature type="compositionally biased region" description="Basic and acidic residues" evidence="5">
    <location>
        <begin position="76"/>
        <end position="91"/>
    </location>
</feature>
<keyword evidence="3 6" id="KW-1133">Transmembrane helix</keyword>
<dbReference type="AlphaFoldDB" id="A0A8S0XNZ3"/>
<dbReference type="InterPro" id="IPR018499">
    <property type="entry name" value="Tetraspanin/Peripherin"/>
</dbReference>
<evidence type="ECO:0000256" key="1">
    <source>
        <dbReference type="ARBA" id="ARBA00004141"/>
    </source>
</evidence>
<reference evidence="7 8" key="1">
    <citation type="submission" date="2020-01" db="EMBL/GenBank/DDBJ databases">
        <authorList>
            <person name="Gupta K D."/>
        </authorList>
    </citation>
    <scope>NUCLEOTIDE SEQUENCE [LARGE SCALE GENOMIC DNA]</scope>
</reference>
<comment type="subcellular location">
    <subcellularLocation>
        <location evidence="1">Membrane</location>
        <topology evidence="1">Multi-pass membrane protein</topology>
    </subcellularLocation>
</comment>
<evidence type="ECO:0000313" key="7">
    <source>
        <dbReference type="EMBL" id="CAA7261527.1"/>
    </source>
</evidence>
<comment type="caution">
    <text evidence="7">The sequence shown here is derived from an EMBL/GenBank/DDBJ whole genome shotgun (WGS) entry which is preliminary data.</text>
</comment>
<accession>A0A8S0XNZ3</accession>
<dbReference type="Pfam" id="PF00335">
    <property type="entry name" value="Tetraspanin"/>
    <property type="match status" value="1"/>
</dbReference>
<feature type="transmembrane region" description="Helical" evidence="6">
    <location>
        <begin position="288"/>
        <end position="311"/>
    </location>
</feature>
<keyword evidence="8" id="KW-1185">Reference proteome</keyword>
<keyword evidence="2 6" id="KW-0812">Transmembrane</keyword>
<feature type="compositionally biased region" description="Acidic residues" evidence="5">
    <location>
        <begin position="104"/>
        <end position="115"/>
    </location>
</feature>
<feature type="compositionally biased region" description="Low complexity" evidence="5">
    <location>
        <begin position="7"/>
        <end position="39"/>
    </location>
</feature>
<protein>
    <recommendedName>
        <fullName evidence="9">Tetraspanin Tsp2</fullName>
    </recommendedName>
</protein>
<evidence type="ECO:0000256" key="6">
    <source>
        <dbReference type="SAM" id="Phobius"/>
    </source>
</evidence>
<evidence type="ECO:0000256" key="3">
    <source>
        <dbReference type="ARBA" id="ARBA00022989"/>
    </source>
</evidence>
<keyword evidence="4 6" id="KW-0472">Membrane</keyword>
<dbReference type="GO" id="GO:0016020">
    <property type="term" value="C:membrane"/>
    <property type="evidence" value="ECO:0007669"/>
    <property type="project" value="UniProtKB-SubCell"/>
</dbReference>
<dbReference type="OrthoDB" id="2156690at2759"/>
<sequence length="487" mass="53457">MQYQAPSSARTTTGSSVRRRSSGAQPYSSDRSSSVTDGSGCDDSYPNPQLQLIAPPPPPTRRFSRSQPLPPALSERTGEVVEYSRRSEDSASYHVYSSVSGFGESDDDEDRDEDDQTPRFPEVHSPDITPGHTESLLASPRMGPSSDKIFFANRTIHTIDSGDLGCKSPGVTSTTMSVDSSHDASVASFTTSCRFTQKWPVPVSLKYFDAQPGYKVVYGENDQAVPSLEEGQGMNGSHLAKWTPFKFFLFISAMTVFSYGCCILILAVSTWLNTWDGADVVVVADYDILIVITLSASILLVTALIGITGILLNSRPLLAVYTFLLWPAMASIVTVGYMSYKRATFSLDRKLNLSWSRFYTNAGKQIIQDSLHCCGFYSSMHEAAPTKRCYLRTPLPGCKAGLFNFQHESLQRVWKTAFSLAGLHLVNMVVALLCANHVTTSFGKGLTPRQYRLSPEDVKADAEKIINGVNMQYNFPTLKGQTGQCAH</sequence>
<evidence type="ECO:0000256" key="2">
    <source>
        <dbReference type="ARBA" id="ARBA00022692"/>
    </source>
</evidence>
<organism evidence="7 8">
    <name type="scientific">Cyclocybe aegerita</name>
    <name type="common">Black poplar mushroom</name>
    <name type="synonym">Agrocybe aegerita</name>
    <dbReference type="NCBI Taxonomy" id="1973307"/>
    <lineage>
        <taxon>Eukaryota</taxon>
        <taxon>Fungi</taxon>
        <taxon>Dikarya</taxon>
        <taxon>Basidiomycota</taxon>
        <taxon>Agaricomycotina</taxon>
        <taxon>Agaricomycetes</taxon>
        <taxon>Agaricomycetidae</taxon>
        <taxon>Agaricales</taxon>
        <taxon>Agaricineae</taxon>
        <taxon>Bolbitiaceae</taxon>
        <taxon>Cyclocybe</taxon>
    </lineage>
</organism>
<name>A0A8S0XNZ3_CYCAE</name>
<feature type="transmembrane region" description="Helical" evidence="6">
    <location>
        <begin position="247"/>
        <end position="268"/>
    </location>
</feature>
<evidence type="ECO:0000256" key="5">
    <source>
        <dbReference type="SAM" id="MobiDB-lite"/>
    </source>
</evidence>
<dbReference type="EMBL" id="CACVBS010000033">
    <property type="protein sequence ID" value="CAA7261527.1"/>
    <property type="molecule type" value="Genomic_DNA"/>
</dbReference>
<proteinExistence type="predicted"/>
<feature type="transmembrane region" description="Helical" evidence="6">
    <location>
        <begin position="318"/>
        <end position="340"/>
    </location>
</feature>
<feature type="region of interest" description="Disordered" evidence="5">
    <location>
        <begin position="1"/>
        <end position="142"/>
    </location>
</feature>
<evidence type="ECO:0008006" key="9">
    <source>
        <dbReference type="Google" id="ProtNLM"/>
    </source>
</evidence>
<gene>
    <name evidence="7" type="ORF">AAE3_LOCUS3823</name>
</gene>
<dbReference type="Proteomes" id="UP000467700">
    <property type="component" value="Unassembled WGS sequence"/>
</dbReference>
<evidence type="ECO:0000313" key="8">
    <source>
        <dbReference type="Proteomes" id="UP000467700"/>
    </source>
</evidence>
<evidence type="ECO:0000256" key="4">
    <source>
        <dbReference type="ARBA" id="ARBA00023136"/>
    </source>
</evidence>